<proteinExistence type="predicted"/>
<evidence type="ECO:0000313" key="2">
    <source>
        <dbReference type="Proteomes" id="UP000234271"/>
    </source>
</evidence>
<dbReference type="RefSeq" id="WP_062147395.1">
    <property type="nucleotide sequence ID" value="NZ_CP012373.2"/>
</dbReference>
<dbReference type="EMBL" id="CP018889">
    <property type="protein sequence ID" value="AUI68226.1"/>
    <property type="molecule type" value="Genomic_DNA"/>
</dbReference>
<dbReference type="OrthoDB" id="598178at2"/>
<accession>A0A2N9YCQ4</accession>
<keyword evidence="2" id="KW-1185">Reference proteome</keyword>
<dbReference type="AlphaFoldDB" id="A0A2N9YCQ4"/>
<sequence>MAKQKQTFQCYQCKETFDLLIDLEEQPVLMGYCPYCKADWEVDFTPENSTVIIHKNTTQKTAGIKQLPAIIVTEPRKTEK</sequence>
<gene>
    <name evidence="1" type="ORF">BLE401_05600</name>
</gene>
<organism evidence="1 2">
    <name type="scientific">Beggiatoa leptomitoformis</name>
    <dbReference type="NCBI Taxonomy" id="288004"/>
    <lineage>
        <taxon>Bacteria</taxon>
        <taxon>Pseudomonadati</taxon>
        <taxon>Pseudomonadota</taxon>
        <taxon>Gammaproteobacteria</taxon>
        <taxon>Thiotrichales</taxon>
        <taxon>Thiotrichaceae</taxon>
        <taxon>Beggiatoa</taxon>
    </lineage>
</organism>
<protein>
    <submittedName>
        <fullName evidence="1">Uncharacterized protein</fullName>
    </submittedName>
</protein>
<dbReference type="KEGG" id="blep:AL038_00445"/>
<name>A0A2N9YCQ4_9GAMM</name>
<dbReference type="Proteomes" id="UP000234271">
    <property type="component" value="Chromosome"/>
</dbReference>
<reference evidence="2" key="1">
    <citation type="submission" date="2016-12" db="EMBL/GenBank/DDBJ databases">
        <title>Complete Genome Sequence of Beggiatoa leptomitiformis D-401.</title>
        <authorList>
            <person name="Fomenkov A."/>
            <person name="Vincze T."/>
            <person name="Grabovich M."/>
            <person name="Anton B.P."/>
            <person name="Dubinina G."/>
            <person name="Orlova M."/>
            <person name="Belousova E."/>
            <person name="Roberts R.J."/>
        </authorList>
    </citation>
    <scope>NUCLEOTIDE SEQUENCE [LARGE SCALE GENOMIC DNA]</scope>
    <source>
        <strain evidence="2">D-401</strain>
    </source>
</reference>
<dbReference type="STRING" id="288004.AL038_00445"/>
<evidence type="ECO:0000313" key="1">
    <source>
        <dbReference type="EMBL" id="AUI68226.1"/>
    </source>
</evidence>